<feature type="compositionally biased region" description="Basic and acidic residues" evidence="1">
    <location>
        <begin position="44"/>
        <end position="54"/>
    </location>
</feature>
<evidence type="ECO:0000313" key="3">
    <source>
        <dbReference type="Proteomes" id="UP000646523"/>
    </source>
</evidence>
<feature type="region of interest" description="Disordered" evidence="1">
    <location>
        <begin position="1"/>
        <end position="25"/>
    </location>
</feature>
<name>A0A917YRY7_9ACTN</name>
<protein>
    <submittedName>
        <fullName evidence="2">Uncharacterized protein</fullName>
    </submittedName>
</protein>
<keyword evidence="3" id="KW-1185">Reference proteome</keyword>
<proteinExistence type="predicted"/>
<dbReference type="EMBL" id="BMNH01000003">
    <property type="protein sequence ID" value="GGO65262.1"/>
    <property type="molecule type" value="Genomic_DNA"/>
</dbReference>
<sequence>MFAVSIMVPPASAKRSRRAKESFSPTVVPKGIVPSAMFIGNLRGDPRLPAREESDPCGAGQGQAIRRQADRRRNAARHRAVR</sequence>
<reference evidence="2" key="2">
    <citation type="submission" date="2020-09" db="EMBL/GenBank/DDBJ databases">
        <authorList>
            <person name="Sun Q."/>
            <person name="Zhou Y."/>
        </authorList>
    </citation>
    <scope>NUCLEOTIDE SEQUENCE</scope>
    <source>
        <strain evidence="2">CGMCC 4.7368</strain>
    </source>
</reference>
<comment type="caution">
    <text evidence="2">The sequence shown here is derived from an EMBL/GenBank/DDBJ whole genome shotgun (WGS) entry which is preliminary data.</text>
</comment>
<organism evidence="2 3">
    <name type="scientific">Nonomuraea cavernae</name>
    <dbReference type="NCBI Taxonomy" id="2045107"/>
    <lineage>
        <taxon>Bacteria</taxon>
        <taxon>Bacillati</taxon>
        <taxon>Actinomycetota</taxon>
        <taxon>Actinomycetes</taxon>
        <taxon>Streptosporangiales</taxon>
        <taxon>Streptosporangiaceae</taxon>
        <taxon>Nonomuraea</taxon>
    </lineage>
</organism>
<dbReference type="Proteomes" id="UP000646523">
    <property type="component" value="Unassembled WGS sequence"/>
</dbReference>
<gene>
    <name evidence="2" type="ORF">GCM10012289_16530</name>
</gene>
<evidence type="ECO:0000256" key="1">
    <source>
        <dbReference type="SAM" id="MobiDB-lite"/>
    </source>
</evidence>
<dbReference type="AlphaFoldDB" id="A0A917YRY7"/>
<accession>A0A917YRY7</accession>
<reference evidence="2" key="1">
    <citation type="journal article" date="2014" name="Int. J. Syst. Evol. Microbiol.">
        <title>Complete genome sequence of Corynebacterium casei LMG S-19264T (=DSM 44701T), isolated from a smear-ripened cheese.</title>
        <authorList>
            <consortium name="US DOE Joint Genome Institute (JGI-PGF)"/>
            <person name="Walter F."/>
            <person name="Albersmeier A."/>
            <person name="Kalinowski J."/>
            <person name="Ruckert C."/>
        </authorList>
    </citation>
    <scope>NUCLEOTIDE SEQUENCE</scope>
    <source>
        <strain evidence="2">CGMCC 4.7368</strain>
    </source>
</reference>
<evidence type="ECO:0000313" key="2">
    <source>
        <dbReference type="EMBL" id="GGO65262.1"/>
    </source>
</evidence>
<feature type="region of interest" description="Disordered" evidence="1">
    <location>
        <begin position="43"/>
        <end position="82"/>
    </location>
</feature>